<gene>
    <name evidence="1" type="ORF">OPS25_00820</name>
</gene>
<evidence type="ECO:0000313" key="1">
    <source>
        <dbReference type="EMBL" id="MCW8107044.1"/>
    </source>
</evidence>
<sequence>MDETGTTKYVVIEAKGGNSGLGKRLTIGKTQYVQQGTQEYHTSLVTDMIAKEGRLGSANLSQDMRDALDWIKRNNVEFRSFSDARYDAHENLATINDSYFGIKTPPPRG</sequence>
<protein>
    <submittedName>
        <fullName evidence="1">Uncharacterized protein</fullName>
    </submittedName>
</protein>
<reference evidence="1" key="1">
    <citation type="submission" date="2022-11" db="EMBL/GenBank/DDBJ databases">
        <title>Alteromonas sp. nov., isolated from sea water of the Qingdao.</title>
        <authorList>
            <person name="Wang Q."/>
        </authorList>
    </citation>
    <scope>NUCLEOTIDE SEQUENCE</scope>
    <source>
        <strain evidence="1">ASW11-7</strain>
    </source>
</reference>
<keyword evidence="2" id="KW-1185">Reference proteome</keyword>
<name>A0ABT3P2Q8_9ALTE</name>
<organism evidence="1 2">
    <name type="scientific">Alteromonas aquimaris</name>
    <dbReference type="NCBI Taxonomy" id="2998417"/>
    <lineage>
        <taxon>Bacteria</taxon>
        <taxon>Pseudomonadati</taxon>
        <taxon>Pseudomonadota</taxon>
        <taxon>Gammaproteobacteria</taxon>
        <taxon>Alteromonadales</taxon>
        <taxon>Alteromonadaceae</taxon>
        <taxon>Alteromonas/Salinimonas group</taxon>
        <taxon>Alteromonas</taxon>
    </lineage>
</organism>
<comment type="caution">
    <text evidence="1">The sequence shown here is derived from an EMBL/GenBank/DDBJ whole genome shotgun (WGS) entry which is preliminary data.</text>
</comment>
<proteinExistence type="predicted"/>
<dbReference type="EMBL" id="JAPFRD010000002">
    <property type="protein sequence ID" value="MCW8107044.1"/>
    <property type="molecule type" value="Genomic_DNA"/>
</dbReference>
<accession>A0ABT3P2Q8</accession>
<dbReference type="RefSeq" id="WP_265615744.1">
    <property type="nucleotide sequence ID" value="NZ_JAPFRD010000002.1"/>
</dbReference>
<dbReference type="Proteomes" id="UP001142810">
    <property type="component" value="Unassembled WGS sequence"/>
</dbReference>
<evidence type="ECO:0000313" key="2">
    <source>
        <dbReference type="Proteomes" id="UP001142810"/>
    </source>
</evidence>